<dbReference type="EMBL" id="CAMXCT030002667">
    <property type="protein sequence ID" value="CAL4786970.1"/>
    <property type="molecule type" value="Genomic_DNA"/>
</dbReference>
<protein>
    <submittedName>
        <fullName evidence="2">Uncharacterized protein</fullName>
    </submittedName>
</protein>
<feature type="region of interest" description="Disordered" evidence="1">
    <location>
        <begin position="295"/>
        <end position="322"/>
    </location>
</feature>
<dbReference type="EMBL" id="CAMXCT020002667">
    <property type="protein sequence ID" value="CAL1153033.1"/>
    <property type="molecule type" value="Genomic_DNA"/>
</dbReference>
<reference evidence="2" key="1">
    <citation type="submission" date="2022-10" db="EMBL/GenBank/DDBJ databases">
        <authorList>
            <person name="Chen Y."/>
            <person name="Dougan E. K."/>
            <person name="Chan C."/>
            <person name="Rhodes N."/>
            <person name="Thang M."/>
        </authorList>
    </citation>
    <scope>NUCLEOTIDE SEQUENCE</scope>
</reference>
<comment type="caution">
    <text evidence="2">The sequence shown here is derived from an EMBL/GenBank/DDBJ whole genome shotgun (WGS) entry which is preliminary data.</text>
</comment>
<evidence type="ECO:0000256" key="1">
    <source>
        <dbReference type="SAM" id="MobiDB-lite"/>
    </source>
</evidence>
<feature type="compositionally biased region" description="Basic and acidic residues" evidence="1">
    <location>
        <begin position="295"/>
        <end position="313"/>
    </location>
</feature>
<evidence type="ECO:0000313" key="2">
    <source>
        <dbReference type="EMBL" id="CAI3999658.1"/>
    </source>
</evidence>
<keyword evidence="4" id="KW-1185">Reference proteome</keyword>
<organism evidence="2">
    <name type="scientific">Cladocopium goreaui</name>
    <dbReference type="NCBI Taxonomy" id="2562237"/>
    <lineage>
        <taxon>Eukaryota</taxon>
        <taxon>Sar</taxon>
        <taxon>Alveolata</taxon>
        <taxon>Dinophyceae</taxon>
        <taxon>Suessiales</taxon>
        <taxon>Symbiodiniaceae</taxon>
        <taxon>Cladocopium</taxon>
    </lineage>
</organism>
<gene>
    <name evidence="2" type="ORF">C1SCF055_LOCUS25836</name>
</gene>
<name>A0A9P1CXR8_9DINO</name>
<dbReference type="Proteomes" id="UP001152797">
    <property type="component" value="Unassembled WGS sequence"/>
</dbReference>
<proteinExistence type="predicted"/>
<feature type="non-terminal residue" evidence="2">
    <location>
        <position position="322"/>
    </location>
</feature>
<dbReference type="EMBL" id="CAMXCT010002667">
    <property type="protein sequence ID" value="CAI3999658.1"/>
    <property type="molecule type" value="Genomic_DNA"/>
</dbReference>
<evidence type="ECO:0000313" key="4">
    <source>
        <dbReference type="Proteomes" id="UP001152797"/>
    </source>
</evidence>
<accession>A0A9P1CXR8</accession>
<sequence>CQEWLGTNQDAQEFLQYLCSALEDDQVLIVNLKRNLPDGQDATPVENEQYTSAASSASLSAAACQTAAKRMPDDTWVRFDDSKVEEGYVLVYEVCISQHGKKEPVMAGEIEQAELKVPAAVPHSQKSGKGLKSKAKKADVAFSCNCFEINMSESSTMTHPKSFESHITQKDYRKTIIRQTGKEEIIIEDGYQQKEKKDQNKIIEGVIWNYHVPVTIDRAMKDDRTEHLMKIGHAGLHLLCSSRPLEAAVKQGIIDACLASGTTIASPSTIPGKRFRGHPEHHIYLKEMLEYIRDSHRPSKEEHPSVPSHHFDEPVDEIEETI</sequence>
<evidence type="ECO:0000313" key="3">
    <source>
        <dbReference type="EMBL" id="CAL4786970.1"/>
    </source>
</evidence>
<dbReference type="AlphaFoldDB" id="A0A9P1CXR8"/>
<reference evidence="3 4" key="2">
    <citation type="submission" date="2024-05" db="EMBL/GenBank/DDBJ databases">
        <authorList>
            <person name="Chen Y."/>
            <person name="Shah S."/>
            <person name="Dougan E. K."/>
            <person name="Thang M."/>
            <person name="Chan C."/>
        </authorList>
    </citation>
    <scope>NUCLEOTIDE SEQUENCE [LARGE SCALE GENOMIC DNA]</scope>
</reference>